<comment type="caution">
    <text evidence="2">The sequence shown here is derived from an EMBL/GenBank/DDBJ whole genome shotgun (WGS) entry which is preliminary data.</text>
</comment>
<dbReference type="InterPro" id="IPR037523">
    <property type="entry name" value="VOC_core"/>
</dbReference>
<protein>
    <submittedName>
        <fullName evidence="2">VOC family protein</fullName>
    </submittedName>
</protein>
<dbReference type="InterPro" id="IPR004360">
    <property type="entry name" value="Glyas_Fos-R_dOase_dom"/>
</dbReference>
<dbReference type="RefSeq" id="WP_387342865.1">
    <property type="nucleotide sequence ID" value="NZ_JBIAXI010000009.1"/>
</dbReference>
<name>A0ABW6V5L1_MICFU</name>
<dbReference type="PROSITE" id="PS51819">
    <property type="entry name" value="VOC"/>
    <property type="match status" value="1"/>
</dbReference>
<feature type="domain" description="VOC" evidence="1">
    <location>
        <begin position="1"/>
        <end position="93"/>
    </location>
</feature>
<dbReference type="EMBL" id="JBIAXI010000009">
    <property type="protein sequence ID" value="MFF4774520.1"/>
    <property type="molecule type" value="Genomic_DNA"/>
</dbReference>
<evidence type="ECO:0000313" key="3">
    <source>
        <dbReference type="Proteomes" id="UP001602119"/>
    </source>
</evidence>
<keyword evidence="3" id="KW-1185">Reference proteome</keyword>
<dbReference type="Gene3D" id="3.10.180.10">
    <property type="entry name" value="2,3-Dihydroxybiphenyl 1,2-Dioxygenase, domain 1"/>
    <property type="match status" value="1"/>
</dbReference>
<evidence type="ECO:0000259" key="1">
    <source>
        <dbReference type="PROSITE" id="PS51819"/>
    </source>
</evidence>
<organism evidence="2 3">
    <name type="scientific">Microtetraspora fusca</name>
    <dbReference type="NCBI Taxonomy" id="1997"/>
    <lineage>
        <taxon>Bacteria</taxon>
        <taxon>Bacillati</taxon>
        <taxon>Actinomycetota</taxon>
        <taxon>Actinomycetes</taxon>
        <taxon>Streptosporangiales</taxon>
        <taxon>Streptosporangiaceae</taxon>
        <taxon>Microtetraspora</taxon>
    </lineage>
</organism>
<dbReference type="Proteomes" id="UP001602119">
    <property type="component" value="Unassembled WGS sequence"/>
</dbReference>
<accession>A0ABW6V5L1</accession>
<reference evidence="2 3" key="1">
    <citation type="submission" date="2024-10" db="EMBL/GenBank/DDBJ databases">
        <title>The Natural Products Discovery Center: Release of the First 8490 Sequenced Strains for Exploring Actinobacteria Biosynthetic Diversity.</title>
        <authorList>
            <person name="Kalkreuter E."/>
            <person name="Kautsar S.A."/>
            <person name="Yang D."/>
            <person name="Bader C.D."/>
            <person name="Teijaro C.N."/>
            <person name="Fluegel L."/>
            <person name="Davis C.M."/>
            <person name="Simpson J.R."/>
            <person name="Lauterbach L."/>
            <person name="Steele A.D."/>
            <person name="Gui C."/>
            <person name="Meng S."/>
            <person name="Li G."/>
            <person name="Viehrig K."/>
            <person name="Ye F."/>
            <person name="Su P."/>
            <person name="Kiefer A.F."/>
            <person name="Nichols A."/>
            <person name="Cepeda A.J."/>
            <person name="Yan W."/>
            <person name="Fan B."/>
            <person name="Jiang Y."/>
            <person name="Adhikari A."/>
            <person name="Zheng C.-J."/>
            <person name="Schuster L."/>
            <person name="Cowan T.M."/>
            <person name="Smanski M.J."/>
            <person name="Chevrette M.G."/>
            <person name="De Carvalho L.P.S."/>
            <person name="Shen B."/>
        </authorList>
    </citation>
    <scope>NUCLEOTIDE SEQUENCE [LARGE SCALE GENOMIC DNA]</scope>
    <source>
        <strain evidence="2 3">NPDC001281</strain>
    </source>
</reference>
<gene>
    <name evidence="2" type="ORF">ACFY05_16840</name>
</gene>
<dbReference type="Pfam" id="PF00903">
    <property type="entry name" value="Glyoxalase"/>
    <property type="match status" value="1"/>
</dbReference>
<evidence type="ECO:0000313" key="2">
    <source>
        <dbReference type="EMBL" id="MFF4774520.1"/>
    </source>
</evidence>
<sequence>MTDAVMGIDLYFDQPFYVGFNINGYELALDPNGHAESGSGPVVYWGVKDIAQATDALAKAGAAVHAPATDHGGGIRTATLTAPDGSLIGVIENPHFPGPVPT</sequence>
<dbReference type="SUPFAM" id="SSF54593">
    <property type="entry name" value="Glyoxalase/Bleomycin resistance protein/Dihydroxybiphenyl dioxygenase"/>
    <property type="match status" value="1"/>
</dbReference>
<proteinExistence type="predicted"/>
<dbReference type="InterPro" id="IPR029068">
    <property type="entry name" value="Glyas_Bleomycin-R_OHBP_Dase"/>
</dbReference>